<accession>A0A0S4J7J0</accession>
<dbReference type="Proteomes" id="UP000051952">
    <property type="component" value="Unassembled WGS sequence"/>
</dbReference>
<dbReference type="VEuPathDB" id="TriTrypDB:BSAL_91430"/>
<name>A0A0S4J7J0_BODSA</name>
<proteinExistence type="predicted"/>
<dbReference type="AlphaFoldDB" id="A0A0S4J7J0"/>
<dbReference type="EMBL" id="CYKH01001232">
    <property type="protein sequence ID" value="CUG86040.1"/>
    <property type="molecule type" value="Genomic_DNA"/>
</dbReference>
<protein>
    <submittedName>
        <fullName evidence="1">Uncharacterized protein</fullName>
    </submittedName>
</protein>
<sequence>MTVEEDQLSILAAWRPTIAKCGRTVVSLSDQVRSTTTPKVLTELWNQSTDVVQHDSALLKSFIKGATDWGRRCALLAEPLLFEIAGQPNLDLDDYTSLAVATSDVNSRRLVERLLERTQGTRQYVAFYFSLIRCATEFLRPVDMIMATDITRIMAEVEIEMYIPHVRMLIHGFGRLPEPPLGALENIVDACLAGSPAGVPLDPSIMHELLSIFERLRGCYAKHALKIVTKLGLANCAKLVSSVYVRPADHKRDEDKTFTTFYIVDPYAFPVDRVPIPPPLLRGATKWFILFPFSSVRHMIECNHNFLNGNPFLESKLTAMKSLIQASPNNVFVFPADLELQMRSDGRDGVAEDTPNGRYLSFLESFVPQIENPDYQVPQEASLVFVTQNAQLRASLEAKIEGHANCPIRVQSDFTQQPAH</sequence>
<gene>
    <name evidence="1" type="ORF">BSAL_91430</name>
</gene>
<keyword evidence="2" id="KW-1185">Reference proteome</keyword>
<evidence type="ECO:0000313" key="1">
    <source>
        <dbReference type="EMBL" id="CUG86040.1"/>
    </source>
</evidence>
<reference evidence="2" key="1">
    <citation type="submission" date="2015-09" db="EMBL/GenBank/DDBJ databases">
        <authorList>
            <consortium name="Pathogen Informatics"/>
        </authorList>
    </citation>
    <scope>NUCLEOTIDE SEQUENCE [LARGE SCALE GENOMIC DNA]</scope>
    <source>
        <strain evidence="2">Lake Konstanz</strain>
    </source>
</reference>
<evidence type="ECO:0000313" key="2">
    <source>
        <dbReference type="Proteomes" id="UP000051952"/>
    </source>
</evidence>
<organism evidence="1 2">
    <name type="scientific">Bodo saltans</name>
    <name type="common">Flagellated protozoan</name>
    <dbReference type="NCBI Taxonomy" id="75058"/>
    <lineage>
        <taxon>Eukaryota</taxon>
        <taxon>Discoba</taxon>
        <taxon>Euglenozoa</taxon>
        <taxon>Kinetoplastea</taxon>
        <taxon>Metakinetoplastina</taxon>
        <taxon>Eubodonida</taxon>
        <taxon>Bodonidae</taxon>
        <taxon>Bodo</taxon>
    </lineage>
</organism>